<dbReference type="EMBL" id="GU071096">
    <property type="protein sequence ID" value="ADO97657.1"/>
    <property type="molecule type" value="Genomic_DNA"/>
</dbReference>
<dbReference type="GeneID" id="10327201"/>
<dbReference type="RefSeq" id="YP_004322712.1">
    <property type="nucleotide sequence ID" value="NC_015281.1"/>
</dbReference>
<evidence type="ECO:0000256" key="1">
    <source>
        <dbReference type="SAM" id="Phobius"/>
    </source>
</evidence>
<accession>E3SJU7</accession>
<sequence length="38" mass="4578">MEFTKWVYLMMSGIFVFAFVILLVFGMELTWSVKNNKR</sequence>
<feature type="transmembrane region" description="Helical" evidence="1">
    <location>
        <begin position="6"/>
        <end position="31"/>
    </location>
</feature>
<dbReference type="Proteomes" id="UP000006525">
    <property type="component" value="Segment"/>
</dbReference>
<evidence type="ECO:0000313" key="2">
    <source>
        <dbReference type="EMBL" id="ADO97657.1"/>
    </source>
</evidence>
<organism evidence="2 3">
    <name type="scientific">Synechococcus phage S-ShM2</name>
    <dbReference type="NCBI Taxonomy" id="445683"/>
    <lineage>
        <taxon>Viruses</taxon>
        <taxon>Duplodnaviria</taxon>
        <taxon>Heunggongvirae</taxon>
        <taxon>Uroviricota</taxon>
        <taxon>Caudoviricetes</taxon>
        <taxon>Pantevenvirales</taxon>
        <taxon>Kyanoviridae</taxon>
        <taxon>Ahtivirus</taxon>
        <taxon>Ahtivirus sagseatwo</taxon>
    </lineage>
</organism>
<keyword evidence="3" id="KW-1185">Reference proteome</keyword>
<proteinExistence type="predicted"/>
<evidence type="ECO:0000313" key="3">
    <source>
        <dbReference type="Proteomes" id="UP000006525"/>
    </source>
</evidence>
<protein>
    <submittedName>
        <fullName evidence="2">Uncharacterized protein</fullName>
    </submittedName>
</protein>
<reference evidence="2 3" key="1">
    <citation type="journal article" date="2010" name="Environ. Microbiol.">
        <title>Genomic analysis of oceanic cyanobacterial myoviruses compared with T4-like myoviruses from diverse hosts and environments.</title>
        <authorList>
            <person name="Sullivan M.B."/>
            <person name="Huang K.H."/>
            <person name="Ignacio-Espinoza J.C."/>
            <person name="Berlin A.M."/>
            <person name="Kelly L."/>
            <person name="Weigele P.R."/>
            <person name="DeFrancesco A.S."/>
            <person name="Kern S.E."/>
            <person name="Thompson L.R."/>
            <person name="Young S."/>
            <person name="Yandava C."/>
            <person name="Fu R."/>
            <person name="Krastins B."/>
            <person name="Chase M."/>
            <person name="Sarracino D."/>
            <person name="Osburne M.S."/>
            <person name="Henn M.R."/>
            <person name="Chisholm S.W."/>
        </authorList>
    </citation>
    <scope>NUCLEOTIDE SEQUENCE [LARGE SCALE GENOMIC DNA]</scope>
    <source>
        <strain evidence="2">8102-4</strain>
    </source>
</reference>
<dbReference type="KEGG" id="vg:10327201"/>
<keyword evidence="1" id="KW-1133">Transmembrane helix</keyword>
<keyword evidence="1" id="KW-0812">Transmembrane</keyword>
<keyword evidence="1" id="KW-0472">Membrane</keyword>
<name>E3SJU7_9CAUD</name>
<gene>
    <name evidence="2" type="ORF">SShM2_046</name>
</gene>